<dbReference type="SUPFAM" id="SSF51735">
    <property type="entry name" value="NAD(P)-binding Rossmann-fold domains"/>
    <property type="match status" value="1"/>
</dbReference>
<protein>
    <recommendedName>
        <fullName evidence="2">2-dehydropantoate 2-reductase</fullName>
        <ecNumber evidence="2">1.1.1.169</ecNumber>
    </recommendedName>
    <alternativeName>
        <fullName evidence="5">Ketopantoate reductase</fullName>
    </alternativeName>
</protein>
<feature type="domain" description="Ketopantoate reductase C-terminal" evidence="7">
    <location>
        <begin position="224"/>
        <end position="354"/>
    </location>
</feature>
<gene>
    <name evidence="8" type="ORF">WICPIJ_007715</name>
</gene>
<dbReference type="InterPro" id="IPR013752">
    <property type="entry name" value="KPA_reductase"/>
</dbReference>
<dbReference type="Gene3D" id="3.40.50.720">
    <property type="entry name" value="NAD(P)-binding Rossmann-like Domain"/>
    <property type="match status" value="1"/>
</dbReference>
<dbReference type="EMBL" id="JAEUBG010004470">
    <property type="protein sequence ID" value="KAH3681313.1"/>
    <property type="molecule type" value="Genomic_DNA"/>
</dbReference>
<evidence type="ECO:0000256" key="5">
    <source>
        <dbReference type="ARBA" id="ARBA00032024"/>
    </source>
</evidence>
<dbReference type="GO" id="GO:0005739">
    <property type="term" value="C:mitochondrion"/>
    <property type="evidence" value="ECO:0007669"/>
    <property type="project" value="TreeGrafter"/>
</dbReference>
<dbReference type="Proteomes" id="UP000774326">
    <property type="component" value="Unassembled WGS sequence"/>
</dbReference>
<comment type="similarity">
    <text evidence="1">Belongs to the ketopantoate reductase family.</text>
</comment>
<feature type="domain" description="Ketopantoate reductase N-terminal" evidence="6">
    <location>
        <begin position="19"/>
        <end position="183"/>
    </location>
</feature>
<keyword evidence="9" id="KW-1185">Reference proteome</keyword>
<reference evidence="8" key="1">
    <citation type="journal article" date="2021" name="Open Biol.">
        <title>Shared evolutionary footprints suggest mitochondrial oxidative damage underlies multiple complex I losses in fungi.</title>
        <authorList>
            <person name="Schikora-Tamarit M.A."/>
            <person name="Marcet-Houben M."/>
            <person name="Nosek J."/>
            <person name="Gabaldon T."/>
        </authorList>
    </citation>
    <scope>NUCLEOTIDE SEQUENCE</scope>
    <source>
        <strain evidence="8">CBS2887</strain>
    </source>
</reference>
<dbReference type="Pfam" id="PF02558">
    <property type="entry name" value="ApbA"/>
    <property type="match status" value="1"/>
</dbReference>
<evidence type="ECO:0000313" key="9">
    <source>
        <dbReference type="Proteomes" id="UP000774326"/>
    </source>
</evidence>
<accession>A0A9P8PZE1</accession>
<evidence type="ECO:0000256" key="4">
    <source>
        <dbReference type="ARBA" id="ARBA00023002"/>
    </source>
</evidence>
<sequence length="365" mass="40228">MLTRSSLQKATSISSNNMIHILGAGAMGCLVAQELSSFPTPPAVTLLFRNEEKSHTFRTVQDSTIQIKRLFPSEQPITKYQYLASSPKEQTTPIETLFVSTKTYQTKPALEPYLPLITPQTNILLIQNGLGVVEELYRDVWPDISQRPQLWQGVINHGAYLEPVAAGEVGLGVTHAGLGDLFIARVPRDLAHPEKDNEDQAVWADQLVSAEGLVCKKLQYSDLLVKQVKKFIVNICVNSSTAILDCLNGEVAVEGTESLYRSIITEAINVLFTTKPILSTNELSQTELDIEKLVSFVIEVATVWHGKNSSSMRQDTVNLRDTEVDYLTGFIVTQAQEIGSTAPVCSVVSDLVRMRLGVNRIRASA</sequence>
<dbReference type="SUPFAM" id="SSF48179">
    <property type="entry name" value="6-phosphogluconate dehydrogenase C-terminal domain-like"/>
    <property type="match status" value="1"/>
</dbReference>
<keyword evidence="3" id="KW-0521">NADP</keyword>
<dbReference type="GO" id="GO:0050661">
    <property type="term" value="F:NADP binding"/>
    <property type="evidence" value="ECO:0007669"/>
    <property type="project" value="TreeGrafter"/>
</dbReference>
<dbReference type="InterPro" id="IPR003710">
    <property type="entry name" value="ApbA"/>
</dbReference>
<proteinExistence type="inferred from homology"/>
<dbReference type="InterPro" id="IPR008927">
    <property type="entry name" value="6-PGluconate_DH-like_C_sf"/>
</dbReference>
<dbReference type="GO" id="GO:0008677">
    <property type="term" value="F:2-dehydropantoate 2-reductase activity"/>
    <property type="evidence" value="ECO:0007669"/>
    <property type="project" value="UniProtKB-EC"/>
</dbReference>
<dbReference type="EC" id="1.1.1.169" evidence="2"/>
<dbReference type="PANTHER" id="PTHR43765">
    <property type="entry name" value="2-DEHYDROPANTOATE 2-REDUCTASE-RELATED"/>
    <property type="match status" value="1"/>
</dbReference>
<dbReference type="GO" id="GO:0015940">
    <property type="term" value="P:pantothenate biosynthetic process"/>
    <property type="evidence" value="ECO:0007669"/>
    <property type="project" value="InterPro"/>
</dbReference>
<dbReference type="InterPro" id="IPR013332">
    <property type="entry name" value="KPR_N"/>
</dbReference>
<dbReference type="InterPro" id="IPR050838">
    <property type="entry name" value="Ketopantoate_reductase"/>
</dbReference>
<evidence type="ECO:0000259" key="6">
    <source>
        <dbReference type="Pfam" id="PF02558"/>
    </source>
</evidence>
<evidence type="ECO:0000313" key="8">
    <source>
        <dbReference type="EMBL" id="KAH3681313.1"/>
    </source>
</evidence>
<evidence type="ECO:0000259" key="7">
    <source>
        <dbReference type="Pfam" id="PF08546"/>
    </source>
</evidence>
<dbReference type="InterPro" id="IPR036291">
    <property type="entry name" value="NAD(P)-bd_dom_sf"/>
</dbReference>
<keyword evidence="4" id="KW-0560">Oxidoreductase</keyword>
<dbReference type="OrthoDB" id="73846at2759"/>
<dbReference type="Gene3D" id="1.10.1040.10">
    <property type="entry name" value="N-(1-d-carboxylethyl)-l-norvaline Dehydrogenase, domain 2"/>
    <property type="match status" value="1"/>
</dbReference>
<evidence type="ECO:0000256" key="3">
    <source>
        <dbReference type="ARBA" id="ARBA00022857"/>
    </source>
</evidence>
<dbReference type="AlphaFoldDB" id="A0A9P8PZE1"/>
<evidence type="ECO:0000256" key="1">
    <source>
        <dbReference type="ARBA" id="ARBA00007870"/>
    </source>
</evidence>
<dbReference type="PANTHER" id="PTHR43765:SF2">
    <property type="entry name" value="2-DEHYDROPANTOATE 2-REDUCTASE"/>
    <property type="match status" value="1"/>
</dbReference>
<dbReference type="NCBIfam" id="TIGR00745">
    <property type="entry name" value="apbA_panE"/>
    <property type="match status" value="1"/>
</dbReference>
<evidence type="ECO:0000256" key="2">
    <source>
        <dbReference type="ARBA" id="ARBA00013014"/>
    </source>
</evidence>
<name>A0A9P8PZE1_WICPI</name>
<dbReference type="PROSITE" id="PS51257">
    <property type="entry name" value="PROKAR_LIPOPROTEIN"/>
    <property type="match status" value="1"/>
</dbReference>
<dbReference type="Pfam" id="PF08546">
    <property type="entry name" value="ApbA_C"/>
    <property type="match status" value="1"/>
</dbReference>
<dbReference type="InterPro" id="IPR013328">
    <property type="entry name" value="6PGD_dom2"/>
</dbReference>
<reference evidence="8" key="2">
    <citation type="submission" date="2021-01" db="EMBL/GenBank/DDBJ databases">
        <authorList>
            <person name="Schikora-Tamarit M.A."/>
        </authorList>
    </citation>
    <scope>NUCLEOTIDE SEQUENCE</scope>
    <source>
        <strain evidence="8">CBS2887</strain>
    </source>
</reference>
<organism evidence="8 9">
    <name type="scientific">Wickerhamomyces pijperi</name>
    <name type="common">Yeast</name>
    <name type="synonym">Pichia pijperi</name>
    <dbReference type="NCBI Taxonomy" id="599730"/>
    <lineage>
        <taxon>Eukaryota</taxon>
        <taxon>Fungi</taxon>
        <taxon>Dikarya</taxon>
        <taxon>Ascomycota</taxon>
        <taxon>Saccharomycotina</taxon>
        <taxon>Saccharomycetes</taxon>
        <taxon>Phaffomycetales</taxon>
        <taxon>Wickerhamomycetaceae</taxon>
        <taxon>Wickerhamomyces</taxon>
    </lineage>
</organism>
<comment type="caution">
    <text evidence="8">The sequence shown here is derived from an EMBL/GenBank/DDBJ whole genome shotgun (WGS) entry which is preliminary data.</text>
</comment>